<accession>A0ABR0NFQ0</accession>
<reference evidence="1 2" key="1">
    <citation type="submission" date="2023-03" db="EMBL/GenBank/DDBJ databases">
        <title>WGS of Gossypium arboreum.</title>
        <authorList>
            <person name="Yu D."/>
        </authorList>
    </citation>
    <scope>NUCLEOTIDE SEQUENCE [LARGE SCALE GENOMIC DNA]</scope>
    <source>
        <tissue evidence="1">Leaf</tissue>
    </source>
</reference>
<dbReference type="Proteomes" id="UP001358586">
    <property type="component" value="Chromosome 10"/>
</dbReference>
<organism evidence="1 2">
    <name type="scientific">Gossypium arboreum</name>
    <name type="common">Tree cotton</name>
    <name type="synonym">Gossypium nanking</name>
    <dbReference type="NCBI Taxonomy" id="29729"/>
    <lineage>
        <taxon>Eukaryota</taxon>
        <taxon>Viridiplantae</taxon>
        <taxon>Streptophyta</taxon>
        <taxon>Embryophyta</taxon>
        <taxon>Tracheophyta</taxon>
        <taxon>Spermatophyta</taxon>
        <taxon>Magnoliopsida</taxon>
        <taxon>eudicotyledons</taxon>
        <taxon>Gunneridae</taxon>
        <taxon>Pentapetalae</taxon>
        <taxon>rosids</taxon>
        <taxon>malvids</taxon>
        <taxon>Malvales</taxon>
        <taxon>Malvaceae</taxon>
        <taxon>Malvoideae</taxon>
        <taxon>Gossypium</taxon>
    </lineage>
</organism>
<dbReference type="EMBL" id="JARKNE010000010">
    <property type="protein sequence ID" value="KAK5793841.1"/>
    <property type="molecule type" value="Genomic_DNA"/>
</dbReference>
<evidence type="ECO:0000313" key="1">
    <source>
        <dbReference type="EMBL" id="KAK5793841.1"/>
    </source>
</evidence>
<gene>
    <name evidence="1" type="ORF">PVK06_035001</name>
</gene>
<evidence type="ECO:0008006" key="3">
    <source>
        <dbReference type="Google" id="ProtNLM"/>
    </source>
</evidence>
<comment type="caution">
    <text evidence="1">The sequence shown here is derived from an EMBL/GenBank/DDBJ whole genome shotgun (WGS) entry which is preliminary data.</text>
</comment>
<proteinExistence type="predicted"/>
<sequence>MQYSLKLSVDYKVMKSTQSLYIGECWKVEIGCNWHVRAVLMQQNQMWTIRKIEGSHTCTVARMSQNHRKLDAKIICNCIMPSVKDMSTIPISVLIVNMQA</sequence>
<keyword evidence="2" id="KW-1185">Reference proteome</keyword>
<evidence type="ECO:0000313" key="2">
    <source>
        <dbReference type="Proteomes" id="UP001358586"/>
    </source>
</evidence>
<protein>
    <recommendedName>
        <fullName evidence="3">Transposase MuDR plant domain-containing protein</fullName>
    </recommendedName>
</protein>
<name>A0ABR0NFQ0_GOSAR</name>